<accession>A0ACC2ZUK4</accession>
<name>A0ACC2ZUK4_9EURO</name>
<gene>
    <name evidence="1" type="ORF">H2198_009400</name>
</gene>
<dbReference type="Proteomes" id="UP001172386">
    <property type="component" value="Unassembled WGS sequence"/>
</dbReference>
<evidence type="ECO:0000313" key="2">
    <source>
        <dbReference type="Proteomes" id="UP001172386"/>
    </source>
</evidence>
<organism evidence="1 2">
    <name type="scientific">Neophaeococcomyces mojaviensis</name>
    <dbReference type="NCBI Taxonomy" id="3383035"/>
    <lineage>
        <taxon>Eukaryota</taxon>
        <taxon>Fungi</taxon>
        <taxon>Dikarya</taxon>
        <taxon>Ascomycota</taxon>
        <taxon>Pezizomycotina</taxon>
        <taxon>Eurotiomycetes</taxon>
        <taxon>Chaetothyriomycetidae</taxon>
        <taxon>Chaetothyriales</taxon>
        <taxon>Chaetothyriales incertae sedis</taxon>
        <taxon>Neophaeococcomyces</taxon>
    </lineage>
</organism>
<keyword evidence="2" id="KW-1185">Reference proteome</keyword>
<reference evidence="1" key="1">
    <citation type="submission" date="2022-10" db="EMBL/GenBank/DDBJ databases">
        <title>Culturing micro-colonial fungi from biological soil crusts in the Mojave desert and describing Neophaeococcomyces mojavensis, and introducing the new genera and species Taxawa tesnikishii.</title>
        <authorList>
            <person name="Kurbessoian T."/>
            <person name="Stajich J.E."/>
        </authorList>
    </citation>
    <scope>NUCLEOTIDE SEQUENCE</scope>
    <source>
        <strain evidence="1">JES_112</strain>
    </source>
</reference>
<dbReference type="EMBL" id="JAPDRQ010000265">
    <property type="protein sequence ID" value="KAJ9651306.1"/>
    <property type="molecule type" value="Genomic_DNA"/>
</dbReference>
<comment type="caution">
    <text evidence="1">The sequence shown here is derived from an EMBL/GenBank/DDBJ whole genome shotgun (WGS) entry which is preliminary data.</text>
</comment>
<sequence length="700" mass="78167">MAHGLNPGVSAYEGIWTDWTKGSVWGHTLTLNPTKATILTSSLAIFVTLCGIQLWTIIRYILHQWGVSLQPQPLTPHLSKQQLILRNASSALETARLMLELAWTAKTSTGKRSSRAYIISLSATVFAVLFLAAGAFSGQAISGASANGASAVLLRSDHCGLWNETYRNVVETRNLSSTEDFSLFNKHTAMRAHDVRLSLEYARICYMSETPTIDMANTCHTFKEPTVGWTAPRVGSCPFASQICHNLSDTIVLDTGDIDSHEDLGINAPQNDRLRYRRVTTCAVLNDTSRVRGWNGLVANSSSPNPVPEAAYAYYGPSVDQNTAWTYSYTNFASFYNNFSYKVTTPYHLDVEQAFAPSDPEIGSSGFVPIPELAQKNADVVLFFLSFTGMYLGKVEDPWFAAHKEHDFSNRNTFLQKRYARDAAISTIGCTETHKFCTSNDTCTDFLGFIQVQNDAQFNTALTPHQNATFNRMLRAVVASRLLNVVGFLPNSPLLANNLTISGKSGAVLSQVLPDNQWKLEIQYWHAYSMAQLQRTIVQWASSQIVSDPQWLVPATEEQDVWFCDSLIVPSASYQSFSVVAIVLLLVFGALIIVTSIFIEELGTSIRKWLGRPGSWKHWDYDNMFEQGMKWVDDQRKRHSRNRATSIATREQNSALTPCPAHWQTRINLSQGMMLHIPTKTDCQFCARSPDNYGSFPEKF</sequence>
<evidence type="ECO:0000313" key="1">
    <source>
        <dbReference type="EMBL" id="KAJ9651306.1"/>
    </source>
</evidence>
<protein>
    <submittedName>
        <fullName evidence="1">Uncharacterized protein</fullName>
    </submittedName>
</protein>
<proteinExistence type="predicted"/>